<reference evidence="1 2" key="1">
    <citation type="submission" date="2021-05" db="EMBL/GenBank/DDBJ databases">
        <title>Genome Assembly of Synthetic Allotetraploid Brassica napus Reveals Homoeologous Exchanges between Subgenomes.</title>
        <authorList>
            <person name="Davis J.T."/>
        </authorList>
    </citation>
    <scope>NUCLEOTIDE SEQUENCE [LARGE SCALE GENOMIC DNA]</scope>
    <source>
        <strain evidence="2">cv. Da-Ae</strain>
        <tissue evidence="1">Seedling</tissue>
    </source>
</reference>
<organism evidence="1 2">
    <name type="scientific">Brassica napus</name>
    <name type="common">Rape</name>
    <dbReference type="NCBI Taxonomy" id="3708"/>
    <lineage>
        <taxon>Eukaryota</taxon>
        <taxon>Viridiplantae</taxon>
        <taxon>Streptophyta</taxon>
        <taxon>Embryophyta</taxon>
        <taxon>Tracheophyta</taxon>
        <taxon>Spermatophyta</taxon>
        <taxon>Magnoliopsida</taxon>
        <taxon>eudicotyledons</taxon>
        <taxon>Gunneridae</taxon>
        <taxon>Pentapetalae</taxon>
        <taxon>rosids</taxon>
        <taxon>malvids</taxon>
        <taxon>Brassicales</taxon>
        <taxon>Brassicaceae</taxon>
        <taxon>Brassiceae</taxon>
        <taxon>Brassica</taxon>
    </lineage>
</organism>
<keyword evidence="2" id="KW-1185">Reference proteome</keyword>
<dbReference type="Proteomes" id="UP000824890">
    <property type="component" value="Unassembled WGS sequence"/>
</dbReference>
<feature type="non-terminal residue" evidence="1">
    <location>
        <position position="1"/>
    </location>
</feature>
<evidence type="ECO:0000313" key="2">
    <source>
        <dbReference type="Proteomes" id="UP000824890"/>
    </source>
</evidence>
<gene>
    <name evidence="1" type="ORF">HID58_082483</name>
</gene>
<sequence length="158" mass="17040">IVKPIKLAGASARLPSPESLISPEKLGVAVSTRLLFPPPCLSFGGPGSIIGDSTAGGKTRSQEEWVWWACRMVNCDTVPGRQRLVQICRRRFYLRGVEASTAPPSSVKFPGCEGMFFLTSPAVESLTSVYSLRVEEGKASMIAVLLVGSSACFEFRRS</sequence>
<name>A0ABQ7YCC9_BRANA</name>
<protein>
    <submittedName>
        <fullName evidence="1">Uncharacterized protein</fullName>
    </submittedName>
</protein>
<evidence type="ECO:0000313" key="1">
    <source>
        <dbReference type="EMBL" id="KAH0865272.1"/>
    </source>
</evidence>
<accession>A0ABQ7YCC9</accession>
<dbReference type="EMBL" id="JAGKQM010000018">
    <property type="protein sequence ID" value="KAH0865272.1"/>
    <property type="molecule type" value="Genomic_DNA"/>
</dbReference>
<proteinExistence type="predicted"/>
<comment type="caution">
    <text evidence="1">The sequence shown here is derived from an EMBL/GenBank/DDBJ whole genome shotgun (WGS) entry which is preliminary data.</text>
</comment>